<dbReference type="Proteomes" id="UP001365542">
    <property type="component" value="Unassembled WGS sequence"/>
</dbReference>
<evidence type="ECO:0000256" key="1">
    <source>
        <dbReference type="SAM" id="MobiDB-lite"/>
    </source>
</evidence>
<proteinExistence type="predicted"/>
<name>A0AAV9XBG8_9PEZI</name>
<comment type="caution">
    <text evidence="2">The sequence shown here is derived from an EMBL/GenBank/DDBJ whole genome shotgun (WGS) entry which is preliminary data.</text>
</comment>
<evidence type="ECO:0000313" key="3">
    <source>
        <dbReference type="Proteomes" id="UP001365542"/>
    </source>
</evidence>
<sequence length="129" mass="14282">MMSSHMRRGSSPAGSQCSTASSRHTQNLIASTQARINSLRNLQENTHDASGFSSLYQAIIDDYTSGRITYREGQGYLYSMGGLIAGPLPKAELRGEAIKRTLSGNYDIHLEWCSEEPIAEVMEDYNGRF</sequence>
<feature type="region of interest" description="Disordered" evidence="1">
    <location>
        <begin position="1"/>
        <end position="24"/>
    </location>
</feature>
<accession>A0AAV9XBG8</accession>
<evidence type="ECO:0000313" key="2">
    <source>
        <dbReference type="EMBL" id="KAK6539040.1"/>
    </source>
</evidence>
<feature type="compositionally biased region" description="Polar residues" evidence="1">
    <location>
        <begin position="12"/>
        <end position="24"/>
    </location>
</feature>
<organism evidence="2 3">
    <name type="scientific">Orbilia ellipsospora</name>
    <dbReference type="NCBI Taxonomy" id="2528407"/>
    <lineage>
        <taxon>Eukaryota</taxon>
        <taxon>Fungi</taxon>
        <taxon>Dikarya</taxon>
        <taxon>Ascomycota</taxon>
        <taxon>Pezizomycotina</taxon>
        <taxon>Orbiliomycetes</taxon>
        <taxon>Orbiliales</taxon>
        <taxon>Orbiliaceae</taxon>
        <taxon>Orbilia</taxon>
    </lineage>
</organism>
<gene>
    <name evidence="2" type="ORF">TWF694_010587</name>
</gene>
<dbReference type="AlphaFoldDB" id="A0AAV9XBG8"/>
<reference evidence="2 3" key="1">
    <citation type="submission" date="2019-10" db="EMBL/GenBank/DDBJ databases">
        <authorList>
            <person name="Palmer J.M."/>
        </authorList>
    </citation>
    <scope>NUCLEOTIDE SEQUENCE [LARGE SCALE GENOMIC DNA]</scope>
    <source>
        <strain evidence="2 3">TWF694</strain>
    </source>
</reference>
<dbReference type="EMBL" id="JAVHJO010000007">
    <property type="protein sequence ID" value="KAK6539040.1"/>
    <property type="molecule type" value="Genomic_DNA"/>
</dbReference>
<keyword evidence="3" id="KW-1185">Reference proteome</keyword>
<protein>
    <submittedName>
        <fullName evidence="2">Uncharacterized protein</fullName>
    </submittedName>
</protein>